<sequence>MKPRPLFFALAASLTGIASSATFTWNNGITAVWNSDNWGGGTPNAAGDIARYTSTTDNATTTLNVNATVGQLLGNNPGKLWTINPGGGVLTLDNTGGSNNVFGNANAAISATAAAADGEAIRVGVPILIANTDLDIGSTNGGMTVPGSISASTNRTLTLRNNVTQVNRHVVVSGNIGLSGTGTIALVNSGTKATNIPDTSSSSGVLLSGILGTQVTGITHNGPGGLFITGVNRFTGPISISSASTPAMLGISSDAALGNAANVLTLDNAVLGNLVVAGSNTAYSTGGNVNLPATRSIVLGAGGGALRAGYSNLVTVNGVISGTGNLDRTDGSILALNGANTYTGITRLGGGTTRVSAINNGGVAGNLGAASNSAANLVFTAASTVHYVGATASTDRSFTLNTGITGIWDVLRADANLTLSGSVPTSTGGLTKNGQGVLTLSGANLYTGTTTVNFGTLAVTGTLASPLLIGGATLTGSGTTTGNITFNNVAGVGILASPSGITAVRGANLVLNGTTDIYTSQLGDYTAGGSGAVNVLRYTGTQSGTGAFIPQTNYRSGLLTNASGAVTLEYKAEAKTWSATTGGTWDLNTSTPWTGTADSLFFWGDAVTFGDTAADQTVTLAGNLAPSAIVVNNAANTYTFAGTGTIRGSTSILKSGAGTLALNNTGASTFTGGVIISSGTVTTNQGTGTSFANTSIVLGDANTAANAVAFLTNGTTANATLAKPIIVTPQGTGTATIGTAAASADSVSFTALHLYRPTILRNGATAANRVNFRNIAGSVGTLTIGAPATSGNRVVFEAGDNYFTGDLVINSNAVLQLGTAGTVFDTIPDGSNVTVNGTLNLSFSSVGETINGLNGSGSIGTNSSTNNTLTIGAANGGGTFSGQITQGGTGSPALSLRKVGTGTQILSGSTGNNYSGTTTVDGGTLTLSKSGGFGNGTCSVGLGNLTVNPGATVTTTVPFGIDGRNASTGTRTVTINGGTVNLAGSEYIQNIVLIGGTLNCPTAANDFLRAPGNGLNISSNAAPVTSTVNNKVDMTNSSLTVTAADGPAAIDLEFTGAISQNTGAGSGARTLTKNGAGTARFSGAHSYTGDTTVNAGVLSFTQTGLASTSSVNIASAAVLDLAFSGTNTVDKLFINGVQQLSGTWGSTLSGADHQDDVHFSGTGKLTVASAPVPYLVWAANKGLTAGNNGKADNPDNDGLNNLGEFALDGSPLSGTSDAKTAIRQTAGGPTITLPVRKNAGAFVADADGLLSPLIDGVRYRVQASTDLVDWNMLVFETAPDSTGLPALSDSNGWEYRTFQIASGNPKAFLRVKISE</sequence>
<dbReference type="InterPro" id="IPR013425">
    <property type="entry name" value="Autotrns_rpt"/>
</dbReference>
<accession>A0A975G9M9</accession>
<proteinExistence type="predicted"/>
<keyword evidence="4" id="KW-1185">Reference proteome</keyword>
<evidence type="ECO:0000313" key="3">
    <source>
        <dbReference type="EMBL" id="QUE51341.1"/>
    </source>
</evidence>
<keyword evidence="1 2" id="KW-0732">Signal</keyword>
<name>A0A975G9M9_9BACT</name>
<dbReference type="EMBL" id="CP073100">
    <property type="protein sequence ID" value="QUE51341.1"/>
    <property type="molecule type" value="Genomic_DNA"/>
</dbReference>
<feature type="signal peptide" evidence="2">
    <location>
        <begin position="1"/>
        <end position="20"/>
    </location>
</feature>
<dbReference type="SUPFAM" id="SSF51126">
    <property type="entry name" value="Pectin lyase-like"/>
    <property type="match status" value="1"/>
</dbReference>
<organism evidence="3 4">
    <name type="scientific">Luteolibacter ambystomatis</name>
    <dbReference type="NCBI Taxonomy" id="2824561"/>
    <lineage>
        <taxon>Bacteria</taxon>
        <taxon>Pseudomonadati</taxon>
        <taxon>Verrucomicrobiota</taxon>
        <taxon>Verrucomicrobiia</taxon>
        <taxon>Verrucomicrobiales</taxon>
        <taxon>Verrucomicrobiaceae</taxon>
        <taxon>Luteolibacter</taxon>
    </lineage>
</organism>
<gene>
    <name evidence="3" type="ORF">KBB96_00220</name>
</gene>
<dbReference type="Pfam" id="PF12951">
    <property type="entry name" value="PATR"/>
    <property type="match status" value="5"/>
</dbReference>
<feature type="chain" id="PRO_5038030363" evidence="2">
    <location>
        <begin position="21"/>
        <end position="1315"/>
    </location>
</feature>
<dbReference type="RefSeq" id="WP_211631480.1">
    <property type="nucleotide sequence ID" value="NZ_CP073100.1"/>
</dbReference>
<evidence type="ECO:0000256" key="1">
    <source>
        <dbReference type="ARBA" id="ARBA00022729"/>
    </source>
</evidence>
<evidence type="ECO:0000313" key="4">
    <source>
        <dbReference type="Proteomes" id="UP000676169"/>
    </source>
</evidence>
<dbReference type="Proteomes" id="UP000676169">
    <property type="component" value="Chromosome"/>
</dbReference>
<reference evidence="3" key="1">
    <citation type="submission" date="2021-04" db="EMBL/GenBank/DDBJ databases">
        <title>Luteolibacter sp. 32A isolated from the skin of an Anderson's salamander (Ambystoma andersonii).</title>
        <authorList>
            <person name="Spergser J."/>
            <person name="Busse H.-J."/>
        </authorList>
    </citation>
    <scope>NUCLEOTIDE SEQUENCE</scope>
    <source>
        <strain evidence="3">32A</strain>
    </source>
</reference>
<dbReference type="InterPro" id="IPR011050">
    <property type="entry name" value="Pectin_lyase_fold/virulence"/>
</dbReference>
<protein>
    <submittedName>
        <fullName evidence="3">Autotransporter-associated beta strand repeat-containing protein</fullName>
    </submittedName>
</protein>
<dbReference type="NCBIfam" id="TIGR02601">
    <property type="entry name" value="autotrns_rpt"/>
    <property type="match status" value="4"/>
</dbReference>
<dbReference type="KEGG" id="lamb:KBB96_00220"/>
<evidence type="ECO:0000256" key="2">
    <source>
        <dbReference type="SAM" id="SignalP"/>
    </source>
</evidence>